<keyword evidence="1" id="KW-0472">Membrane</keyword>
<keyword evidence="3" id="KW-1185">Reference proteome</keyword>
<evidence type="ECO:0000313" key="3">
    <source>
        <dbReference type="Proteomes" id="UP000323000"/>
    </source>
</evidence>
<proteinExistence type="predicted"/>
<evidence type="ECO:0000256" key="1">
    <source>
        <dbReference type="SAM" id="Phobius"/>
    </source>
</evidence>
<evidence type="ECO:0000313" key="2">
    <source>
        <dbReference type="EMBL" id="TXG46250.1"/>
    </source>
</evidence>
<dbReference type="EMBL" id="VAHF01000263">
    <property type="protein sequence ID" value="TXG46250.1"/>
    <property type="molecule type" value="Genomic_DNA"/>
</dbReference>
<keyword evidence="1" id="KW-0812">Transmembrane</keyword>
<sequence>MPQLDKLLALFDQPATILCSGVLLLATAFICKRFWKRDAATTSTKDPVAPETELEVIREYVENPDLFEQHMDSLEAEFADRLFESAKSELVGLLEAHMQTTHLQLSPIWPSVRHLAENVWYLTRPSESQIGLMIHLKNQLSVDSEQLQYNSIWQDFLEFSKDFKWVRLDYAISSESSSEGKVGEVHCLWLIRFQPLNESESGFVNPGRTLIGKTDANKRNIKAKGCGQEANRIGSIAAQKGSSQGIIPALERARKSGRSEALTTKVLAVAFVEPIMRDQELFKNDQQWQKQSPTLDRSYMCSAMRRVVRERRISYRVGPALFRCLQFLWEPHHLKPLYPHNEKPSFSKASLHQRLSRMPSIDKESPEKNKRLFFHSIPVDAGEEVSATPVTESDLVESAGIGLAFKGSAGLKAATREINLLARNVGNSLAKASSIDGPKPDDLPGAENSAASSDLLVSAFLLVNGWAKAPSVSEKTTYFKVSSQAFKSKKVAIRRKLPSFFLHRQRSDKKMLMPLTQIQDGKWLMTTLSRRTNSSQQVFPIGLPCRNWIKVGLYWPSAAPSARARRRKLSADAFIRGVTGFSKPCFASQTRVWTVYFIASTNATNGEQRAPSSFAYALTRTPSLNDIPSRSSFLYSDRVIAYSDDYWFRNKSSNQMPSAAGCSTKVSGDTYAQRLSGSEGDGAYSNEGLSHTDLPTSGAYIPSSRPAVF</sequence>
<keyword evidence="1" id="KW-1133">Transmembrane helix</keyword>
<reference evidence="3" key="1">
    <citation type="journal article" date="2019" name="Gigascience">
        <title>De novo genome assembly of the endangered Acer yangbiense, a plant species with extremely small populations endemic to Yunnan Province, China.</title>
        <authorList>
            <person name="Yang J."/>
            <person name="Wariss H.M."/>
            <person name="Tao L."/>
            <person name="Zhang R."/>
            <person name="Yun Q."/>
            <person name="Hollingsworth P."/>
            <person name="Dao Z."/>
            <person name="Luo G."/>
            <person name="Guo H."/>
            <person name="Ma Y."/>
            <person name="Sun W."/>
        </authorList>
    </citation>
    <scope>NUCLEOTIDE SEQUENCE [LARGE SCALE GENOMIC DNA]</scope>
    <source>
        <strain evidence="3">cv. Malutang</strain>
    </source>
</reference>
<gene>
    <name evidence="2" type="ORF">EZV62_028281</name>
</gene>
<protein>
    <submittedName>
        <fullName evidence="2">Uncharacterized protein</fullName>
    </submittedName>
</protein>
<organism evidence="2 3">
    <name type="scientific">Acer yangbiense</name>
    <dbReference type="NCBI Taxonomy" id="1000413"/>
    <lineage>
        <taxon>Eukaryota</taxon>
        <taxon>Viridiplantae</taxon>
        <taxon>Streptophyta</taxon>
        <taxon>Embryophyta</taxon>
        <taxon>Tracheophyta</taxon>
        <taxon>Spermatophyta</taxon>
        <taxon>Magnoliopsida</taxon>
        <taxon>eudicotyledons</taxon>
        <taxon>Gunneridae</taxon>
        <taxon>Pentapetalae</taxon>
        <taxon>rosids</taxon>
        <taxon>malvids</taxon>
        <taxon>Sapindales</taxon>
        <taxon>Sapindaceae</taxon>
        <taxon>Hippocastanoideae</taxon>
        <taxon>Acereae</taxon>
        <taxon>Acer</taxon>
    </lineage>
</organism>
<dbReference type="AlphaFoldDB" id="A0A5C7GNY1"/>
<accession>A0A5C7GNY1</accession>
<comment type="caution">
    <text evidence="2">The sequence shown here is derived from an EMBL/GenBank/DDBJ whole genome shotgun (WGS) entry which is preliminary data.</text>
</comment>
<dbReference type="Proteomes" id="UP000323000">
    <property type="component" value="Unassembled WGS sequence"/>
</dbReference>
<name>A0A5C7GNY1_9ROSI</name>
<dbReference type="OrthoDB" id="10627379at2759"/>
<feature type="transmembrane region" description="Helical" evidence="1">
    <location>
        <begin position="15"/>
        <end position="35"/>
    </location>
</feature>